<proteinExistence type="predicted"/>
<dbReference type="SUPFAM" id="SSF55920">
    <property type="entry name" value="Creatinase/aminopeptidase"/>
    <property type="match status" value="1"/>
</dbReference>
<dbReference type="PANTHER" id="PTHR46112:SF8">
    <property type="entry name" value="CYTOPLASMIC PEPTIDASE PEPQ-RELATED"/>
    <property type="match status" value="1"/>
</dbReference>
<dbReference type="InterPro" id="IPR000994">
    <property type="entry name" value="Pept_M24"/>
</dbReference>
<evidence type="ECO:0000256" key="1">
    <source>
        <dbReference type="SAM" id="MobiDB-lite"/>
    </source>
</evidence>
<protein>
    <recommendedName>
        <fullName evidence="3">Peptidase M24 domain-containing protein</fullName>
    </recommendedName>
</protein>
<comment type="caution">
    <text evidence="4">The sequence shown here is derived from an EMBL/GenBank/DDBJ whole genome shotgun (WGS) entry which is preliminary data.</text>
</comment>
<gene>
    <name evidence="4" type="ORF">GCM10007391_22340</name>
</gene>
<dbReference type="CDD" id="cd01066">
    <property type="entry name" value="APP_MetAP"/>
    <property type="match status" value="1"/>
</dbReference>
<feature type="signal peptide" evidence="2">
    <location>
        <begin position="1"/>
        <end position="18"/>
    </location>
</feature>
<dbReference type="Pfam" id="PF00557">
    <property type="entry name" value="Peptidase_M24"/>
    <property type="match status" value="1"/>
</dbReference>
<dbReference type="PANTHER" id="PTHR46112">
    <property type="entry name" value="AMINOPEPTIDASE"/>
    <property type="match status" value="1"/>
</dbReference>
<organism evidence="4 5">
    <name type="scientific">Alteromonas halophila</name>
    <dbReference type="NCBI Taxonomy" id="516698"/>
    <lineage>
        <taxon>Bacteria</taxon>
        <taxon>Pseudomonadati</taxon>
        <taxon>Pseudomonadota</taxon>
        <taxon>Gammaproteobacteria</taxon>
        <taxon>Alteromonadales</taxon>
        <taxon>Alteromonadaceae</taxon>
        <taxon>Alteromonas/Salinimonas group</taxon>
        <taxon>Alteromonas</taxon>
    </lineage>
</organism>
<feature type="chain" id="PRO_5038077429" description="Peptidase M24 domain-containing protein" evidence="2">
    <location>
        <begin position="19"/>
        <end position="431"/>
    </location>
</feature>
<evidence type="ECO:0000259" key="3">
    <source>
        <dbReference type="Pfam" id="PF00557"/>
    </source>
</evidence>
<reference evidence="4" key="2">
    <citation type="submission" date="2020-09" db="EMBL/GenBank/DDBJ databases">
        <authorList>
            <person name="Sun Q."/>
            <person name="Kim S."/>
        </authorList>
    </citation>
    <scope>NUCLEOTIDE SEQUENCE</scope>
    <source>
        <strain evidence="4">KCTC 22164</strain>
    </source>
</reference>
<evidence type="ECO:0000256" key="2">
    <source>
        <dbReference type="SAM" id="SignalP"/>
    </source>
</evidence>
<sequence>MLLNSLLMTFALSGTANASDQPFSGASPWPEIRQQRIETLLPDAMQRAGVSHWLIVCRENDNDPIAAHVGCENAGGTAVVIFSAKENGVTSLIFSPVSESTALKELGTYDTVTDVARSDSAINQAAEWLASQSTSAIAVNSFSQNPQADGLSHSQFMALNNALSPGQQQQLTAAEPLIYEWLSRKLPEEVAIMAEAATITSNWQYQAYQMVEPGKTTDKDIADFLKARIAEAGVQDGWAPSQNPAVNSGPDRGHSHPTNRVIQPGDVIQIDFGIRVYDRWVTDIQRFAYVLQPGETAAPAHIQHAWDSAIAGNRAAFDAMKAGATGREVHQAQLAVMDDAGSLPVMWSTGHPVGYVAHDTGPNLGVRATSERKLDTGMTFAFDGFYSWYYPGSDEQQTKTISVEEMVVIDEQGARFLTAPQQSLILIGSDE</sequence>
<dbReference type="AlphaFoldDB" id="A0A918JLK7"/>
<dbReference type="InterPro" id="IPR050659">
    <property type="entry name" value="Peptidase_M24B"/>
</dbReference>
<dbReference type="RefSeq" id="WP_189406493.1">
    <property type="nucleotide sequence ID" value="NZ_BMXP01000005.1"/>
</dbReference>
<accession>A0A918JLK7</accession>
<keyword evidence="5" id="KW-1185">Reference proteome</keyword>
<dbReference type="InterPro" id="IPR036005">
    <property type="entry name" value="Creatinase/aminopeptidase-like"/>
</dbReference>
<dbReference type="EMBL" id="BMXP01000005">
    <property type="protein sequence ID" value="GGW88105.1"/>
    <property type="molecule type" value="Genomic_DNA"/>
</dbReference>
<keyword evidence="2" id="KW-0732">Signal</keyword>
<dbReference type="Gene3D" id="3.90.230.10">
    <property type="entry name" value="Creatinase/methionine aminopeptidase superfamily"/>
    <property type="match status" value="1"/>
</dbReference>
<dbReference type="Proteomes" id="UP000631300">
    <property type="component" value="Unassembled WGS sequence"/>
</dbReference>
<evidence type="ECO:0000313" key="4">
    <source>
        <dbReference type="EMBL" id="GGW88105.1"/>
    </source>
</evidence>
<reference evidence="4" key="1">
    <citation type="journal article" date="2014" name="Int. J. Syst. Evol. Microbiol.">
        <title>Complete genome sequence of Corynebacterium casei LMG S-19264T (=DSM 44701T), isolated from a smear-ripened cheese.</title>
        <authorList>
            <consortium name="US DOE Joint Genome Institute (JGI-PGF)"/>
            <person name="Walter F."/>
            <person name="Albersmeier A."/>
            <person name="Kalinowski J."/>
            <person name="Ruckert C."/>
        </authorList>
    </citation>
    <scope>NUCLEOTIDE SEQUENCE</scope>
    <source>
        <strain evidence="4">KCTC 22164</strain>
    </source>
</reference>
<name>A0A918JLK7_9ALTE</name>
<feature type="region of interest" description="Disordered" evidence="1">
    <location>
        <begin position="237"/>
        <end position="261"/>
    </location>
</feature>
<evidence type="ECO:0000313" key="5">
    <source>
        <dbReference type="Proteomes" id="UP000631300"/>
    </source>
</evidence>
<feature type="domain" description="Peptidase M24" evidence="3">
    <location>
        <begin position="192"/>
        <end position="411"/>
    </location>
</feature>